<reference evidence="2 3" key="1">
    <citation type="submission" date="2016-01" db="EMBL/GenBank/DDBJ databases">
        <title>Complete genome and mega plasmid sequence of Sphingomonas panacis DCY99 elicits systemic resistance in rice to Xanthomonas oryzae.</title>
        <authorList>
            <person name="Kim Y.J."/>
            <person name="Yang D.C."/>
            <person name="Sing P."/>
        </authorList>
    </citation>
    <scope>NUCLEOTIDE SEQUENCE [LARGE SCALE GENOMIC DNA]</scope>
    <source>
        <strain evidence="2 3">DCY99</strain>
    </source>
</reference>
<evidence type="ECO:0000313" key="3">
    <source>
        <dbReference type="Proteomes" id="UP000094256"/>
    </source>
</evidence>
<dbReference type="STRING" id="1560345.AWL63_09470"/>
<dbReference type="OrthoDB" id="7572410at2"/>
<dbReference type="EMBL" id="CP014168">
    <property type="protein sequence ID" value="AOH84162.1"/>
    <property type="molecule type" value="Genomic_DNA"/>
</dbReference>
<evidence type="ECO:0000256" key="1">
    <source>
        <dbReference type="SAM" id="MobiDB-lite"/>
    </source>
</evidence>
<name>A0A1B3Z9Q2_9SPHN</name>
<gene>
    <name evidence="2" type="ORF">AWL63_09470</name>
</gene>
<protein>
    <submittedName>
        <fullName evidence="2">Uncharacterized protein</fullName>
    </submittedName>
</protein>
<feature type="region of interest" description="Disordered" evidence="1">
    <location>
        <begin position="1"/>
        <end position="114"/>
    </location>
</feature>
<feature type="compositionally biased region" description="Gly residues" evidence="1">
    <location>
        <begin position="78"/>
        <end position="88"/>
    </location>
</feature>
<dbReference type="RefSeq" id="WP_069204730.1">
    <property type="nucleotide sequence ID" value="NZ_CP014168.1"/>
</dbReference>
<organism evidence="2 3">
    <name type="scientific">Sphingomonas panacis</name>
    <dbReference type="NCBI Taxonomy" id="1560345"/>
    <lineage>
        <taxon>Bacteria</taxon>
        <taxon>Pseudomonadati</taxon>
        <taxon>Pseudomonadota</taxon>
        <taxon>Alphaproteobacteria</taxon>
        <taxon>Sphingomonadales</taxon>
        <taxon>Sphingomonadaceae</taxon>
        <taxon>Sphingomonas</taxon>
    </lineage>
</organism>
<proteinExistence type="predicted"/>
<dbReference type="AlphaFoldDB" id="A0A1B3Z9Q2"/>
<evidence type="ECO:0000313" key="2">
    <source>
        <dbReference type="EMBL" id="AOH84162.1"/>
    </source>
</evidence>
<keyword evidence="3" id="KW-1185">Reference proteome</keyword>
<dbReference type="Proteomes" id="UP000094256">
    <property type="component" value="Chromosome"/>
</dbReference>
<dbReference type="KEGG" id="span:AWL63_09470"/>
<accession>A0A1B3Z9Q2</accession>
<sequence>MSAPKDLPESPRAGGSIDKDIDVQTGELGAGPGYSGQEYDSQAHASEKALEANTRADAAIPPDNGKRASYDSATGAVHGSGSGAGGGNEGEDFDSDAATGDGFPLTGRSADDER</sequence>